<evidence type="ECO:0000256" key="6">
    <source>
        <dbReference type="ARBA" id="ARBA00023316"/>
    </source>
</evidence>
<dbReference type="EMBL" id="JBHUDY010000001">
    <property type="protein sequence ID" value="MFD1612375.1"/>
    <property type="molecule type" value="Genomic_DNA"/>
</dbReference>
<organism evidence="10 11">
    <name type="scientific">Sphingomonas tabacisoli</name>
    <dbReference type="NCBI Taxonomy" id="2249466"/>
    <lineage>
        <taxon>Bacteria</taxon>
        <taxon>Pseudomonadati</taxon>
        <taxon>Pseudomonadota</taxon>
        <taxon>Alphaproteobacteria</taxon>
        <taxon>Sphingomonadales</taxon>
        <taxon>Sphingomonadaceae</taxon>
        <taxon>Sphingomonas</taxon>
    </lineage>
</organism>
<evidence type="ECO:0000256" key="3">
    <source>
        <dbReference type="ARBA" id="ARBA00022679"/>
    </source>
</evidence>
<evidence type="ECO:0000256" key="8">
    <source>
        <dbReference type="SAM" id="SignalP"/>
    </source>
</evidence>
<dbReference type="Gene3D" id="2.40.440.10">
    <property type="entry name" value="L,D-transpeptidase catalytic domain-like"/>
    <property type="match status" value="1"/>
</dbReference>
<dbReference type="InterPro" id="IPR038063">
    <property type="entry name" value="Transpep_catalytic_dom"/>
</dbReference>
<dbReference type="Gene3D" id="1.10.101.10">
    <property type="entry name" value="PGBD-like superfamily/PGBD"/>
    <property type="match status" value="1"/>
</dbReference>
<keyword evidence="3" id="KW-0808">Transferase</keyword>
<proteinExistence type="inferred from homology"/>
<dbReference type="InterPro" id="IPR045380">
    <property type="entry name" value="LD_TPept_scaffold_dom"/>
</dbReference>
<dbReference type="Proteomes" id="UP001597115">
    <property type="component" value="Unassembled WGS sequence"/>
</dbReference>
<feature type="active site" description="Proton donor/acceptor" evidence="7">
    <location>
        <position position="417"/>
    </location>
</feature>
<evidence type="ECO:0000256" key="7">
    <source>
        <dbReference type="PROSITE-ProRule" id="PRU01373"/>
    </source>
</evidence>
<comment type="similarity">
    <text evidence="2">Belongs to the YkuD family.</text>
</comment>
<feature type="domain" description="L,D-TPase catalytic" evidence="9">
    <location>
        <begin position="283"/>
        <end position="457"/>
    </location>
</feature>
<evidence type="ECO:0000256" key="4">
    <source>
        <dbReference type="ARBA" id="ARBA00022960"/>
    </source>
</evidence>
<evidence type="ECO:0000313" key="11">
    <source>
        <dbReference type="Proteomes" id="UP001597115"/>
    </source>
</evidence>
<keyword evidence="11" id="KW-1185">Reference proteome</keyword>
<feature type="active site" description="Nucleophile" evidence="7">
    <location>
        <position position="436"/>
    </location>
</feature>
<reference evidence="11" key="1">
    <citation type="journal article" date="2019" name="Int. J. Syst. Evol. Microbiol.">
        <title>The Global Catalogue of Microorganisms (GCM) 10K type strain sequencing project: providing services to taxonomists for standard genome sequencing and annotation.</title>
        <authorList>
            <consortium name="The Broad Institute Genomics Platform"/>
            <consortium name="The Broad Institute Genome Sequencing Center for Infectious Disease"/>
            <person name="Wu L."/>
            <person name="Ma J."/>
        </authorList>
    </citation>
    <scope>NUCLEOTIDE SEQUENCE [LARGE SCALE GENOMIC DNA]</scope>
    <source>
        <strain evidence="11">CGMCC 1.16275</strain>
    </source>
</reference>
<dbReference type="InterPro" id="IPR036366">
    <property type="entry name" value="PGBDSf"/>
</dbReference>
<evidence type="ECO:0000256" key="1">
    <source>
        <dbReference type="ARBA" id="ARBA00004752"/>
    </source>
</evidence>
<dbReference type="InterPro" id="IPR002477">
    <property type="entry name" value="Peptidoglycan-bd-like"/>
</dbReference>
<dbReference type="CDD" id="cd16913">
    <property type="entry name" value="YkuD_like"/>
    <property type="match status" value="1"/>
</dbReference>
<keyword evidence="8" id="KW-0732">Signal</keyword>
<keyword evidence="6 7" id="KW-0961">Cell wall biogenesis/degradation</keyword>
<dbReference type="SUPFAM" id="SSF141523">
    <property type="entry name" value="L,D-transpeptidase catalytic domain-like"/>
    <property type="match status" value="1"/>
</dbReference>
<dbReference type="Pfam" id="PF01471">
    <property type="entry name" value="PG_binding_1"/>
    <property type="match status" value="1"/>
</dbReference>
<dbReference type="Pfam" id="PF03734">
    <property type="entry name" value="YkuD"/>
    <property type="match status" value="1"/>
</dbReference>
<dbReference type="InterPro" id="IPR036365">
    <property type="entry name" value="PGBD-like_sf"/>
</dbReference>
<keyword evidence="4 7" id="KW-0133">Cell shape</keyword>
<sequence>MHRKVRGALVAALLMGSPLATASAQLGTDSVALAIKADAGGKLKPVYVSRGFWPIWVKDGAVTPAADRLISYLETADLDGLDPRDYRPRELKAAVEAAGGGGPDALAKAELALSQALARYIRDVRRAPTAQIRYLDEELVPKKLTETEALRGAALSTDVGTYVTTMGWMDPAYSGLRKALAERRAKWDTLPQVTIPAGPMLKTGAKGTRVRLLRSRLGLQPGDRFDAPLASALRDFQAAHGLKADGAGGATTIAALNRSPGWYDRKLTVNLDRARLLPGPNVRHITVNVAAQQLVYYDDGMEAGRMKVVAGKPTEQTPMLAGMVRYAILNPYWNVPPDLVQKKAATGILTGGTMQKLGFEALTDWSAQAQPLDAGAIDWHAVAAGAQEIRVRQLPGPTNAMGKVKFMFPNDLGIYLHDTPERELFAKPVRYFSSGCVRMEDAQRLGAWLFGKPLDTATEHPEQNVALARPVPVYLTYLTAVASDGQVQFLDDAYGRDGVDTTRVASRD</sequence>
<dbReference type="SUPFAM" id="SSF47090">
    <property type="entry name" value="PGBD-like"/>
    <property type="match status" value="1"/>
</dbReference>
<evidence type="ECO:0000256" key="2">
    <source>
        <dbReference type="ARBA" id="ARBA00005992"/>
    </source>
</evidence>
<dbReference type="PANTHER" id="PTHR41533">
    <property type="entry name" value="L,D-TRANSPEPTIDASE HI_1667-RELATED"/>
    <property type="match status" value="1"/>
</dbReference>
<evidence type="ECO:0000259" key="9">
    <source>
        <dbReference type="PROSITE" id="PS52029"/>
    </source>
</evidence>
<dbReference type="Pfam" id="PF20142">
    <property type="entry name" value="Scaffold"/>
    <property type="match status" value="1"/>
</dbReference>
<dbReference type="PROSITE" id="PS52029">
    <property type="entry name" value="LD_TPASE"/>
    <property type="match status" value="1"/>
</dbReference>
<feature type="chain" id="PRO_5046440391" evidence="8">
    <location>
        <begin position="23"/>
        <end position="508"/>
    </location>
</feature>
<protein>
    <submittedName>
        <fullName evidence="10">Murein L,D-transpeptidase</fullName>
    </submittedName>
</protein>
<accession>A0ABW4I515</accession>
<gene>
    <name evidence="10" type="ORF">ACFSCW_11230</name>
</gene>
<dbReference type="InterPro" id="IPR005490">
    <property type="entry name" value="LD_TPept_cat_dom"/>
</dbReference>
<keyword evidence="5 7" id="KW-0573">Peptidoglycan synthesis</keyword>
<dbReference type="InterPro" id="IPR052905">
    <property type="entry name" value="LD-transpeptidase_YkuD-like"/>
</dbReference>
<comment type="caution">
    <text evidence="10">The sequence shown here is derived from an EMBL/GenBank/DDBJ whole genome shotgun (WGS) entry which is preliminary data.</text>
</comment>
<evidence type="ECO:0000313" key="10">
    <source>
        <dbReference type="EMBL" id="MFD1612375.1"/>
    </source>
</evidence>
<comment type="pathway">
    <text evidence="1 7">Cell wall biogenesis; peptidoglycan biosynthesis.</text>
</comment>
<name>A0ABW4I515_9SPHN</name>
<dbReference type="RefSeq" id="WP_380889228.1">
    <property type="nucleotide sequence ID" value="NZ_JBHUDY010000001.1"/>
</dbReference>
<feature type="signal peptide" evidence="8">
    <location>
        <begin position="1"/>
        <end position="22"/>
    </location>
</feature>
<evidence type="ECO:0000256" key="5">
    <source>
        <dbReference type="ARBA" id="ARBA00022984"/>
    </source>
</evidence>
<dbReference type="PANTHER" id="PTHR41533:SF2">
    <property type="entry name" value="BLR7131 PROTEIN"/>
    <property type="match status" value="1"/>
</dbReference>